<dbReference type="SMART" id="SM01126">
    <property type="entry name" value="DDE_Tnp_IS1595"/>
    <property type="match status" value="1"/>
</dbReference>
<evidence type="ECO:0000313" key="3">
    <source>
        <dbReference type="Proteomes" id="UP000238701"/>
    </source>
</evidence>
<dbReference type="OrthoDB" id="9769409at2"/>
<evidence type="ECO:0000259" key="1">
    <source>
        <dbReference type="SMART" id="SM01126"/>
    </source>
</evidence>
<dbReference type="PANTHER" id="PTHR33293">
    <property type="entry name" value="INSERTION ELEMENT IS1 1 PROTEIN INSB-RELATED"/>
    <property type="match status" value="1"/>
</dbReference>
<name>A0A2U3KFI4_9BACT</name>
<dbReference type="Proteomes" id="UP000238701">
    <property type="component" value="Unassembled WGS sequence"/>
</dbReference>
<reference evidence="3" key="1">
    <citation type="submission" date="2018-02" db="EMBL/GenBank/DDBJ databases">
        <authorList>
            <person name="Hausmann B."/>
        </authorList>
    </citation>
    <scope>NUCLEOTIDE SEQUENCE [LARGE SCALE GENOMIC DNA]</scope>
    <source>
        <strain evidence="3">Peat soil MAG SbA1</strain>
    </source>
</reference>
<dbReference type="PANTHER" id="PTHR33293:SF1">
    <property type="entry name" value="INSERTION ELEMENT IS1 1 PROTEIN INSB-RELATED"/>
    <property type="match status" value="1"/>
</dbReference>
<dbReference type="EMBL" id="OMOD01000106">
    <property type="protein sequence ID" value="SPF38290.1"/>
    <property type="molecule type" value="Genomic_DNA"/>
</dbReference>
<organism evidence="2 3">
    <name type="scientific">Candidatus Sulfotelmatobacter kueseliae</name>
    <dbReference type="NCBI Taxonomy" id="2042962"/>
    <lineage>
        <taxon>Bacteria</taxon>
        <taxon>Pseudomonadati</taxon>
        <taxon>Acidobacteriota</taxon>
        <taxon>Terriglobia</taxon>
        <taxon>Terriglobales</taxon>
        <taxon>Candidatus Korobacteraceae</taxon>
        <taxon>Candidatus Sulfotelmatobacter</taxon>
    </lineage>
</organism>
<dbReference type="InterPro" id="IPR051354">
    <property type="entry name" value="Transposase_27_IS1"/>
</dbReference>
<proteinExistence type="predicted"/>
<evidence type="ECO:0000313" key="2">
    <source>
        <dbReference type="EMBL" id="SPF38290.1"/>
    </source>
</evidence>
<gene>
    <name evidence="2" type="ORF">SBA1_1940002</name>
</gene>
<dbReference type="AlphaFoldDB" id="A0A2U3KFI4"/>
<sequence length="302" mass="34523">MTLPDVNELYGTDERCRQLLERLRWPEGVHCPRCKDTRVSRLKDYSRFECVGCEYQFTATSGTIFHDSHLPLPIWFLAVLLLCEAKKGMSAHQLKRTIWGLNKGSYKTAWYLCHRIRAAMSEAEKPMLDGTVEMDETYVGGRERCGKGWNTPGNNKEIVIGLRQRGGELRFFHASDVKSGTLAKYIVENVSADVDVMVTDEMPAYPKAMINAGVHGSKHKTIRHKSKIYVDGETHTNTVESAFSLLKRGIMGSWHKISAKHLPAYLTEMEFRFNRRKNPNLFLDTLRHMVIADPLTFERLTA</sequence>
<dbReference type="Pfam" id="PF12760">
    <property type="entry name" value="Zn_ribbon_IS1595"/>
    <property type="match status" value="1"/>
</dbReference>
<dbReference type="InterPro" id="IPR024442">
    <property type="entry name" value="Transposase_Zn_ribbon"/>
</dbReference>
<accession>A0A2U3KFI4</accession>
<feature type="domain" description="ISXO2-like transposase" evidence="1">
    <location>
        <begin position="127"/>
        <end position="274"/>
    </location>
</feature>
<dbReference type="InterPro" id="IPR024445">
    <property type="entry name" value="Tnp_ISXO2-like"/>
</dbReference>
<dbReference type="NCBIfam" id="NF033547">
    <property type="entry name" value="transpos_IS1595"/>
    <property type="match status" value="1"/>
</dbReference>
<dbReference type="Pfam" id="PF12762">
    <property type="entry name" value="DDE_Tnp_IS1595"/>
    <property type="match status" value="1"/>
</dbReference>
<protein>
    <submittedName>
        <fullName evidence="2">Transposase</fullName>
    </submittedName>
</protein>